<proteinExistence type="predicted"/>
<dbReference type="AlphaFoldDB" id="A0A914RCQ7"/>
<name>A0A914RCQ7_PAREQ</name>
<dbReference type="WBParaSite" id="PEQ_0000447101-mRNA-1">
    <property type="protein sequence ID" value="PEQ_0000447101-mRNA-1"/>
    <property type="gene ID" value="PEQ_0000447101"/>
</dbReference>
<accession>A0A914RCQ7</accession>
<reference evidence="2" key="1">
    <citation type="submission" date="2022-11" db="UniProtKB">
        <authorList>
            <consortium name="WormBaseParasite"/>
        </authorList>
    </citation>
    <scope>IDENTIFICATION</scope>
</reference>
<organism evidence="1 2">
    <name type="scientific">Parascaris equorum</name>
    <name type="common">Equine roundworm</name>
    <dbReference type="NCBI Taxonomy" id="6256"/>
    <lineage>
        <taxon>Eukaryota</taxon>
        <taxon>Metazoa</taxon>
        <taxon>Ecdysozoa</taxon>
        <taxon>Nematoda</taxon>
        <taxon>Chromadorea</taxon>
        <taxon>Rhabditida</taxon>
        <taxon>Spirurina</taxon>
        <taxon>Ascaridomorpha</taxon>
        <taxon>Ascaridoidea</taxon>
        <taxon>Ascarididae</taxon>
        <taxon>Parascaris</taxon>
    </lineage>
</organism>
<sequence length="92" mass="10998">MSQLLSRIAFACHHATYGQVLPLDFTFRSIRYLKSIPLGKAILDERVVSLVRTFFFRLHLLRWCVLLFIDRRTLEKFDFYAESFLVLNLDRE</sequence>
<evidence type="ECO:0000313" key="2">
    <source>
        <dbReference type="WBParaSite" id="PEQ_0000447101-mRNA-1"/>
    </source>
</evidence>
<keyword evidence="1" id="KW-1185">Reference proteome</keyword>
<evidence type="ECO:0000313" key="1">
    <source>
        <dbReference type="Proteomes" id="UP000887564"/>
    </source>
</evidence>
<protein>
    <submittedName>
        <fullName evidence="2">Uncharacterized protein</fullName>
    </submittedName>
</protein>
<dbReference type="Proteomes" id="UP000887564">
    <property type="component" value="Unplaced"/>
</dbReference>